<name>A0A561WXF0_9ACTN</name>
<proteinExistence type="predicted"/>
<organism evidence="1 2">
    <name type="scientific">Micromonospora palomenae</name>
    <dbReference type="NCBI Taxonomy" id="1461247"/>
    <lineage>
        <taxon>Bacteria</taxon>
        <taxon>Bacillati</taxon>
        <taxon>Actinomycetota</taxon>
        <taxon>Actinomycetes</taxon>
        <taxon>Micromonosporales</taxon>
        <taxon>Micromonosporaceae</taxon>
        <taxon>Micromonospora</taxon>
    </lineage>
</organism>
<dbReference type="Proteomes" id="UP000319927">
    <property type="component" value="Unassembled WGS sequence"/>
</dbReference>
<reference evidence="1 2" key="1">
    <citation type="submission" date="2019-06" db="EMBL/GenBank/DDBJ databases">
        <title>Sequencing the genomes of 1000 actinobacteria strains.</title>
        <authorList>
            <person name="Klenk H.-P."/>
        </authorList>
    </citation>
    <scope>NUCLEOTIDE SEQUENCE [LARGE SCALE GENOMIC DNA]</scope>
    <source>
        <strain evidence="1 2">DSM 102131</strain>
    </source>
</reference>
<dbReference type="RefSeq" id="WP_154937828.1">
    <property type="nucleotide sequence ID" value="NZ_VIXA01000001.1"/>
</dbReference>
<protein>
    <recommendedName>
        <fullName evidence="3">IrrE N-terminal-like domain-containing protein</fullName>
    </recommendedName>
</protein>
<sequence length="172" mass="19125">MIRRRRAAGEDQLRQLRRQSEQALDALGLTGGFTFAELHERVERRRGRPVHLIPRELPALAPHGLWVAGEHADYIFYAANASPVRQRLIIGHEYGHALFDDVSPASELDRATATPAPLARSSYDVPQERRAEIFGSLAVQRAESWSEIPVTAPADIALADRLAAALEGRRHP</sequence>
<evidence type="ECO:0000313" key="2">
    <source>
        <dbReference type="Proteomes" id="UP000319927"/>
    </source>
</evidence>
<keyword evidence="2" id="KW-1185">Reference proteome</keyword>
<evidence type="ECO:0000313" key="1">
    <source>
        <dbReference type="EMBL" id="TWG28533.1"/>
    </source>
</evidence>
<gene>
    <name evidence="1" type="ORF">FHX75_111685</name>
</gene>
<dbReference type="OrthoDB" id="4144896at2"/>
<accession>A0A561WXF0</accession>
<evidence type="ECO:0008006" key="3">
    <source>
        <dbReference type="Google" id="ProtNLM"/>
    </source>
</evidence>
<comment type="caution">
    <text evidence="1">The sequence shown here is derived from an EMBL/GenBank/DDBJ whole genome shotgun (WGS) entry which is preliminary data.</text>
</comment>
<dbReference type="AlphaFoldDB" id="A0A561WXF0"/>
<dbReference type="EMBL" id="VIXA01000001">
    <property type="protein sequence ID" value="TWG28533.1"/>
    <property type="molecule type" value="Genomic_DNA"/>
</dbReference>